<organism evidence="2 3">
    <name type="scientific">Marivibrio halodurans</name>
    <dbReference type="NCBI Taxonomy" id="2039722"/>
    <lineage>
        <taxon>Bacteria</taxon>
        <taxon>Pseudomonadati</taxon>
        <taxon>Pseudomonadota</taxon>
        <taxon>Alphaproteobacteria</taxon>
        <taxon>Rhodospirillales</taxon>
        <taxon>Rhodospirillaceae</taxon>
        <taxon>Marivibrio</taxon>
    </lineage>
</organism>
<feature type="repeat" description="ANK" evidence="1">
    <location>
        <begin position="52"/>
        <end position="85"/>
    </location>
</feature>
<reference evidence="2" key="1">
    <citation type="submission" date="2021-04" db="EMBL/GenBank/DDBJ databases">
        <authorList>
            <person name="Zhang D.-C."/>
        </authorList>
    </citation>
    <scope>NUCLEOTIDE SEQUENCE</scope>
    <source>
        <strain evidence="2">CGMCC 1.15697</strain>
    </source>
</reference>
<keyword evidence="3" id="KW-1185">Reference proteome</keyword>
<dbReference type="SUPFAM" id="SSF48403">
    <property type="entry name" value="Ankyrin repeat"/>
    <property type="match status" value="1"/>
</dbReference>
<dbReference type="PROSITE" id="PS50297">
    <property type="entry name" value="ANK_REP_REGION"/>
    <property type="match status" value="1"/>
</dbReference>
<protein>
    <recommendedName>
        <fullName evidence="4">Ankyrin repeat-containing protein</fullName>
    </recommendedName>
</protein>
<dbReference type="Gene3D" id="1.25.40.20">
    <property type="entry name" value="Ankyrin repeat-containing domain"/>
    <property type="match status" value="1"/>
</dbReference>
<name>A0A8J7S623_9PROT</name>
<dbReference type="InterPro" id="IPR002110">
    <property type="entry name" value="Ankyrin_rpt"/>
</dbReference>
<dbReference type="EMBL" id="JAGMWN010000002">
    <property type="protein sequence ID" value="MBP5856252.1"/>
    <property type="molecule type" value="Genomic_DNA"/>
</dbReference>
<proteinExistence type="predicted"/>
<dbReference type="PROSITE" id="PS50088">
    <property type="entry name" value="ANK_REPEAT"/>
    <property type="match status" value="1"/>
</dbReference>
<accession>A0A8J7S623</accession>
<dbReference type="Proteomes" id="UP000672602">
    <property type="component" value="Unassembled WGS sequence"/>
</dbReference>
<dbReference type="Pfam" id="PF12796">
    <property type="entry name" value="Ank_2"/>
    <property type="match status" value="1"/>
</dbReference>
<dbReference type="RefSeq" id="WP_210680847.1">
    <property type="nucleotide sequence ID" value="NZ_JAGMWN010000002.1"/>
</dbReference>
<evidence type="ECO:0000313" key="3">
    <source>
        <dbReference type="Proteomes" id="UP000672602"/>
    </source>
</evidence>
<comment type="caution">
    <text evidence="2">The sequence shown here is derived from an EMBL/GenBank/DDBJ whole genome shotgun (WGS) entry which is preliminary data.</text>
</comment>
<evidence type="ECO:0000313" key="2">
    <source>
        <dbReference type="EMBL" id="MBP5856252.1"/>
    </source>
</evidence>
<keyword evidence="1" id="KW-0040">ANK repeat</keyword>
<gene>
    <name evidence="2" type="ORF">KAJ83_04470</name>
</gene>
<sequence>MLYLYKNMKQENNKNHNSGNYNILRGAYFNNFSEVDGALETEPRCIENTDHLGRTALHIAAQRGFVDMVMHLSEQDGVDFSATDLLGRTALDVSWESAKSEIPHYLSDRMYPSLFTEFTP</sequence>
<evidence type="ECO:0008006" key="4">
    <source>
        <dbReference type="Google" id="ProtNLM"/>
    </source>
</evidence>
<dbReference type="AlphaFoldDB" id="A0A8J7S623"/>
<evidence type="ECO:0000256" key="1">
    <source>
        <dbReference type="PROSITE-ProRule" id="PRU00023"/>
    </source>
</evidence>
<dbReference type="InterPro" id="IPR036770">
    <property type="entry name" value="Ankyrin_rpt-contain_sf"/>
</dbReference>